<feature type="domain" description="RING-type" evidence="12">
    <location>
        <begin position="161"/>
        <end position="400"/>
    </location>
</feature>
<proteinExistence type="predicted"/>
<dbReference type="InterPro" id="IPR031127">
    <property type="entry name" value="E3_UB_ligase_RBR"/>
</dbReference>
<dbReference type="Pfam" id="PF01485">
    <property type="entry name" value="IBR"/>
    <property type="match status" value="1"/>
</dbReference>
<dbReference type="AlphaFoldDB" id="A0A238F441"/>
<dbReference type="InterPro" id="IPR013083">
    <property type="entry name" value="Znf_RING/FYVE/PHD"/>
</dbReference>
<evidence type="ECO:0000256" key="4">
    <source>
        <dbReference type="ARBA" id="ARBA00022723"/>
    </source>
</evidence>
<evidence type="ECO:0000259" key="11">
    <source>
        <dbReference type="PROSITE" id="PS50089"/>
    </source>
</evidence>
<evidence type="ECO:0000256" key="1">
    <source>
        <dbReference type="ARBA" id="ARBA00001798"/>
    </source>
</evidence>
<feature type="domain" description="RING-type" evidence="11">
    <location>
        <begin position="165"/>
        <end position="209"/>
    </location>
</feature>
<dbReference type="STRING" id="269621.A0A238F441"/>
<dbReference type="InterPro" id="IPR048962">
    <property type="entry name" value="ARIH1-like_UBL"/>
</dbReference>
<dbReference type="CDD" id="cd16625">
    <property type="entry name" value="RING-HC_RBR_HEL2-like"/>
    <property type="match status" value="1"/>
</dbReference>
<dbReference type="CDD" id="cd20356">
    <property type="entry name" value="Rcat_RBR_HHARI-like"/>
    <property type="match status" value="1"/>
</dbReference>
<evidence type="ECO:0000256" key="5">
    <source>
        <dbReference type="ARBA" id="ARBA00022737"/>
    </source>
</evidence>
<evidence type="ECO:0000256" key="6">
    <source>
        <dbReference type="ARBA" id="ARBA00022771"/>
    </source>
</evidence>
<feature type="compositionally biased region" description="Acidic residues" evidence="10">
    <location>
        <begin position="20"/>
        <end position="38"/>
    </location>
</feature>
<dbReference type="InterPro" id="IPR017907">
    <property type="entry name" value="Znf_RING_CS"/>
</dbReference>
<gene>
    <name evidence="13" type="ORF">BQ2448_5406</name>
</gene>
<dbReference type="InterPro" id="IPR001841">
    <property type="entry name" value="Znf_RING"/>
</dbReference>
<dbReference type="EMBL" id="FMSP01000002">
    <property type="protein sequence ID" value="SCV67795.1"/>
    <property type="molecule type" value="Genomic_DNA"/>
</dbReference>
<dbReference type="PROSITE" id="PS00518">
    <property type="entry name" value="ZF_RING_1"/>
    <property type="match status" value="1"/>
</dbReference>
<dbReference type="Pfam" id="PF21235">
    <property type="entry name" value="UBA_ARI1"/>
    <property type="match status" value="1"/>
</dbReference>
<name>A0A238F441_9BASI</name>
<keyword evidence="5" id="KW-0677">Repeat</keyword>
<reference evidence="14" key="1">
    <citation type="submission" date="2016-09" db="EMBL/GenBank/DDBJ databases">
        <authorList>
            <person name="Jeantristanb JTB J.-T."/>
            <person name="Ricardo R."/>
        </authorList>
    </citation>
    <scope>NUCLEOTIDE SEQUENCE [LARGE SCALE GENOMIC DNA]</scope>
</reference>
<dbReference type="Pfam" id="PF19422">
    <property type="entry name" value="Ariadne"/>
    <property type="match status" value="1"/>
</dbReference>
<feature type="compositionally biased region" description="Polar residues" evidence="10">
    <location>
        <begin position="40"/>
        <end position="58"/>
    </location>
</feature>
<dbReference type="GO" id="GO:0008270">
    <property type="term" value="F:zinc ion binding"/>
    <property type="evidence" value="ECO:0007669"/>
    <property type="project" value="UniProtKB-KW"/>
</dbReference>
<keyword evidence="14" id="KW-1185">Reference proteome</keyword>
<dbReference type="InterPro" id="IPR002867">
    <property type="entry name" value="IBR_dom"/>
</dbReference>
<dbReference type="InterPro" id="IPR044066">
    <property type="entry name" value="TRIAD_supradom"/>
</dbReference>
<evidence type="ECO:0000259" key="12">
    <source>
        <dbReference type="PROSITE" id="PS51873"/>
    </source>
</evidence>
<dbReference type="GO" id="GO:0016567">
    <property type="term" value="P:protein ubiquitination"/>
    <property type="evidence" value="ECO:0007669"/>
    <property type="project" value="InterPro"/>
</dbReference>
<dbReference type="Gene3D" id="1.20.120.1750">
    <property type="match status" value="1"/>
</dbReference>
<keyword evidence="8" id="KW-0862">Zinc</keyword>
<evidence type="ECO:0000313" key="13">
    <source>
        <dbReference type="EMBL" id="SCV67795.1"/>
    </source>
</evidence>
<keyword evidence="7" id="KW-0833">Ubl conjugation pathway</keyword>
<evidence type="ECO:0000256" key="8">
    <source>
        <dbReference type="ARBA" id="ARBA00022833"/>
    </source>
</evidence>
<organism evidence="13 14">
    <name type="scientific">Microbotryum intermedium</name>
    <dbReference type="NCBI Taxonomy" id="269621"/>
    <lineage>
        <taxon>Eukaryota</taxon>
        <taxon>Fungi</taxon>
        <taxon>Dikarya</taxon>
        <taxon>Basidiomycota</taxon>
        <taxon>Pucciniomycotina</taxon>
        <taxon>Microbotryomycetes</taxon>
        <taxon>Microbotryales</taxon>
        <taxon>Microbotryaceae</taxon>
        <taxon>Microbotryum</taxon>
    </lineage>
</organism>
<dbReference type="FunFam" id="3.30.40.10:FF:000019">
    <property type="entry name" value="RBR-type E3 ubiquitin transferase"/>
    <property type="match status" value="1"/>
</dbReference>
<dbReference type="SMART" id="SM00647">
    <property type="entry name" value="IBR"/>
    <property type="match status" value="2"/>
</dbReference>
<dbReference type="Gene3D" id="3.30.40.10">
    <property type="entry name" value="Zinc/RING finger domain, C3HC4 (zinc finger)"/>
    <property type="match status" value="1"/>
</dbReference>
<dbReference type="Proteomes" id="UP000198372">
    <property type="component" value="Unassembled WGS sequence"/>
</dbReference>
<evidence type="ECO:0000256" key="3">
    <source>
        <dbReference type="ARBA" id="ARBA00022679"/>
    </source>
</evidence>
<dbReference type="InterPro" id="IPR018957">
    <property type="entry name" value="Znf_C3HC4_RING-type"/>
</dbReference>
<keyword evidence="3" id="KW-0808">Transferase</keyword>
<protein>
    <recommendedName>
        <fullName evidence="2">RBR-type E3 ubiquitin transferase</fullName>
        <ecNumber evidence="2">2.3.2.31</ecNumber>
    </recommendedName>
</protein>
<dbReference type="OrthoDB" id="10009520at2759"/>
<comment type="catalytic activity">
    <reaction evidence="1">
        <text>[E2 ubiquitin-conjugating enzyme]-S-ubiquitinyl-L-cysteine + [acceptor protein]-L-lysine = [E2 ubiquitin-conjugating enzyme]-L-cysteine + [acceptor protein]-N(6)-ubiquitinyl-L-lysine.</text>
        <dbReference type="EC" id="2.3.2.31"/>
    </reaction>
</comment>
<evidence type="ECO:0000256" key="10">
    <source>
        <dbReference type="SAM" id="MobiDB-lite"/>
    </source>
</evidence>
<dbReference type="EC" id="2.3.2.31" evidence="2"/>
<keyword evidence="4" id="KW-0479">Metal-binding</keyword>
<dbReference type="PROSITE" id="PS51873">
    <property type="entry name" value="TRIAD"/>
    <property type="match status" value="1"/>
</dbReference>
<dbReference type="PROSITE" id="PS50089">
    <property type="entry name" value="ZF_RING_2"/>
    <property type="match status" value="1"/>
</dbReference>
<dbReference type="GO" id="GO:0061630">
    <property type="term" value="F:ubiquitin protein ligase activity"/>
    <property type="evidence" value="ECO:0007669"/>
    <property type="project" value="UniProtKB-EC"/>
</dbReference>
<evidence type="ECO:0000256" key="7">
    <source>
        <dbReference type="ARBA" id="ARBA00022786"/>
    </source>
</evidence>
<sequence length="592" mass="67990">MSDDYEEASMSDLSDTYSDAADDFDDEDMEQEYDDDSGLSEGSISDSGFSPLGDSSSTTDRRADLKNKGKARASHASSFRRVGEVEFRVLSSQELKDEQSKAVEYVADMLKLKPEGAAVLLRYFAWKKEKLLEAYMEDSEGTLAKAGIRESGSQPRLKRVRGFECSICYDDSNQETLALSCDHRFCKACYSTYVMAKINDEGESRRIQCMGNDCNVIVDEQTVELLVDDDTLTRYRSLLNRTYVDDNNQLRWCPAPNCDYAIECNVTPRQLDSVIPTVECACSHMSCFGCGEADHRPCVCPIVKRWLKKCADDSETSNWIQANTKECTKCSSTIEKNGGCNREYLGVCDRSVHLSDCTDAIRLLLRSDMTCKRCQWEFCWVCMGPWSDHGTAWYNCARFEEKGEKGIEDVQSKSRASLKRYLHVRASWAAPIFRSRTDGFEHLDGLQYYNRYANHEQSIKLEKELALRTEKKMDEMQEHSTLSWIEVQFLAKAVQELTRARTILKWTYAMTFYLARNNQTQMFEDNQNDLEQAVESLAELVERPLEEDKIAQLRQQTTDRTVYVAKRCKVLLEDTLRGYDEERWVWADPIKL</sequence>
<evidence type="ECO:0000256" key="9">
    <source>
        <dbReference type="PROSITE-ProRule" id="PRU00175"/>
    </source>
</evidence>
<feature type="region of interest" description="Disordered" evidence="10">
    <location>
        <begin position="1"/>
        <end position="72"/>
    </location>
</feature>
<accession>A0A238F441</accession>
<evidence type="ECO:0000256" key="2">
    <source>
        <dbReference type="ARBA" id="ARBA00012251"/>
    </source>
</evidence>
<dbReference type="CDD" id="cd20346">
    <property type="entry name" value="BRcat_RBR_ANKIB1"/>
    <property type="match status" value="1"/>
</dbReference>
<dbReference type="SUPFAM" id="SSF57850">
    <property type="entry name" value="RING/U-box"/>
    <property type="match status" value="3"/>
</dbReference>
<evidence type="ECO:0000313" key="14">
    <source>
        <dbReference type="Proteomes" id="UP000198372"/>
    </source>
</evidence>
<keyword evidence="6 9" id="KW-0863">Zinc-finger</keyword>
<dbReference type="Pfam" id="PF00097">
    <property type="entry name" value="zf-C3HC4"/>
    <property type="match status" value="1"/>
</dbReference>
<dbReference type="PANTHER" id="PTHR11685">
    <property type="entry name" value="RBR FAMILY RING FINGER AND IBR DOMAIN-CONTAINING"/>
    <property type="match status" value="1"/>
</dbReference>
<dbReference type="InterPro" id="IPR045840">
    <property type="entry name" value="Ariadne"/>
</dbReference>